<dbReference type="SUPFAM" id="SSF46785">
    <property type="entry name" value="Winged helix' DNA-binding domain"/>
    <property type="match status" value="1"/>
</dbReference>
<feature type="domain" description="HTH hxlR-type" evidence="4">
    <location>
        <begin position="11"/>
        <end position="109"/>
    </location>
</feature>
<gene>
    <name evidence="5" type="ORF">SAMN04488508_105313</name>
</gene>
<sequence length="112" mass="12743">MKKEDFLSATCSVTRALLVIGGKWSLRVIDEIGKEKKRYGELKKGIPQISEKMLIQELKLLTQNGILERKSYHEVPPRVEYSLTQLGLQTLPILDQIKVFGDDLLKTSANKM</sequence>
<dbReference type="Proteomes" id="UP000184432">
    <property type="component" value="Unassembled WGS sequence"/>
</dbReference>
<dbReference type="OrthoDB" id="9797599at2"/>
<dbReference type="GO" id="GO:0003677">
    <property type="term" value="F:DNA binding"/>
    <property type="evidence" value="ECO:0007669"/>
    <property type="project" value="UniProtKB-KW"/>
</dbReference>
<dbReference type="InterPro" id="IPR036388">
    <property type="entry name" value="WH-like_DNA-bd_sf"/>
</dbReference>
<keyword evidence="3" id="KW-0804">Transcription</keyword>
<dbReference type="AlphaFoldDB" id="A0A1M6GJD7"/>
<evidence type="ECO:0000256" key="1">
    <source>
        <dbReference type="ARBA" id="ARBA00023015"/>
    </source>
</evidence>
<evidence type="ECO:0000256" key="3">
    <source>
        <dbReference type="ARBA" id="ARBA00023163"/>
    </source>
</evidence>
<name>A0A1M6GJD7_9FLAO</name>
<evidence type="ECO:0000313" key="5">
    <source>
        <dbReference type="EMBL" id="SHJ10085.1"/>
    </source>
</evidence>
<dbReference type="Pfam" id="PF01638">
    <property type="entry name" value="HxlR"/>
    <property type="match status" value="1"/>
</dbReference>
<dbReference type="EMBL" id="FQYP01000005">
    <property type="protein sequence ID" value="SHJ10085.1"/>
    <property type="molecule type" value="Genomic_DNA"/>
</dbReference>
<protein>
    <submittedName>
        <fullName evidence="5">Transcriptional regulator, HxlR family</fullName>
    </submittedName>
</protein>
<evidence type="ECO:0000256" key="2">
    <source>
        <dbReference type="ARBA" id="ARBA00023125"/>
    </source>
</evidence>
<reference evidence="6" key="1">
    <citation type="submission" date="2016-11" db="EMBL/GenBank/DDBJ databases">
        <authorList>
            <person name="Varghese N."/>
            <person name="Submissions S."/>
        </authorList>
    </citation>
    <scope>NUCLEOTIDE SEQUENCE [LARGE SCALE GENOMIC DNA]</scope>
    <source>
        <strain evidence="6">DSM 22623</strain>
    </source>
</reference>
<dbReference type="RefSeq" id="WP_073316504.1">
    <property type="nucleotide sequence ID" value="NZ_FQYP01000005.1"/>
</dbReference>
<dbReference type="PANTHER" id="PTHR33204">
    <property type="entry name" value="TRANSCRIPTIONAL REGULATOR, MARR FAMILY"/>
    <property type="match status" value="1"/>
</dbReference>
<keyword evidence="2" id="KW-0238">DNA-binding</keyword>
<dbReference type="PROSITE" id="PS51118">
    <property type="entry name" value="HTH_HXLR"/>
    <property type="match status" value="1"/>
</dbReference>
<keyword evidence="1" id="KW-0805">Transcription regulation</keyword>
<proteinExistence type="predicted"/>
<dbReference type="InterPro" id="IPR002577">
    <property type="entry name" value="HTH_HxlR"/>
</dbReference>
<dbReference type="InterPro" id="IPR036390">
    <property type="entry name" value="WH_DNA-bd_sf"/>
</dbReference>
<accession>A0A1M6GJD7</accession>
<keyword evidence="6" id="KW-1185">Reference proteome</keyword>
<organism evidence="5 6">
    <name type="scientific">Aquimarina spongiae</name>
    <dbReference type="NCBI Taxonomy" id="570521"/>
    <lineage>
        <taxon>Bacteria</taxon>
        <taxon>Pseudomonadati</taxon>
        <taxon>Bacteroidota</taxon>
        <taxon>Flavobacteriia</taxon>
        <taxon>Flavobacteriales</taxon>
        <taxon>Flavobacteriaceae</taxon>
        <taxon>Aquimarina</taxon>
    </lineage>
</organism>
<evidence type="ECO:0000313" key="6">
    <source>
        <dbReference type="Proteomes" id="UP000184432"/>
    </source>
</evidence>
<dbReference type="STRING" id="570521.SAMN04488508_105313"/>
<evidence type="ECO:0000259" key="4">
    <source>
        <dbReference type="PROSITE" id="PS51118"/>
    </source>
</evidence>
<dbReference type="Gene3D" id="1.10.10.10">
    <property type="entry name" value="Winged helix-like DNA-binding domain superfamily/Winged helix DNA-binding domain"/>
    <property type="match status" value="1"/>
</dbReference>